<keyword evidence="2" id="KW-1185">Reference proteome</keyword>
<accession>A0A7J9URX5</accession>
<organism evidence="1 2">
    <name type="scientific">Georgenia ruanii</name>
    <dbReference type="NCBI Taxonomy" id="348442"/>
    <lineage>
        <taxon>Bacteria</taxon>
        <taxon>Bacillati</taxon>
        <taxon>Actinomycetota</taxon>
        <taxon>Actinomycetes</taxon>
        <taxon>Micrococcales</taxon>
        <taxon>Bogoriellaceae</taxon>
        <taxon>Georgenia</taxon>
    </lineage>
</organism>
<protein>
    <submittedName>
        <fullName evidence="1">Uncharacterized protein</fullName>
    </submittedName>
</protein>
<proteinExistence type="predicted"/>
<evidence type="ECO:0000313" key="1">
    <source>
        <dbReference type="EMBL" id="MPV87371.1"/>
    </source>
</evidence>
<dbReference type="AlphaFoldDB" id="A0A7J9URX5"/>
<dbReference type="Proteomes" id="UP000429644">
    <property type="component" value="Unassembled WGS sequence"/>
</dbReference>
<name>A0A7J9URX5_9MICO</name>
<comment type="caution">
    <text evidence="1">The sequence shown here is derived from an EMBL/GenBank/DDBJ whole genome shotgun (WGS) entry which is preliminary data.</text>
</comment>
<reference evidence="1 2" key="1">
    <citation type="submission" date="2019-10" db="EMBL/GenBank/DDBJ databases">
        <title>Georgenia wutianyii sp. nov. and Georgenia yuyongxinii sp. nov. isolated from plateau pika (Ochotona curzoniae) in the Qinghai-Tibet plateau of China.</title>
        <authorList>
            <person name="Tian Z."/>
        </authorList>
    </citation>
    <scope>NUCLEOTIDE SEQUENCE [LARGE SCALE GENOMIC DNA]</scope>
    <source>
        <strain evidence="1 2">JCM 15130</strain>
    </source>
</reference>
<dbReference type="EMBL" id="WHPD01000379">
    <property type="protein sequence ID" value="MPV87371.1"/>
    <property type="molecule type" value="Genomic_DNA"/>
</dbReference>
<sequence>MVLLMLAATGDPILADWLERGTLAPDLPADQVPPEIPPAATGMGALPPVAATAHPTAATRLAAAQQHLKRRTSARALGPVPWPGRLGTPPWTAAREARFPGVRYRSVPLDDASPRATALLASAHKATLAGVPVPLYTGGDLRRGLASAVPRHVVLAVPPPAAAAHRGHDDAGRPVLHLYEPAAGLVHEVPVAALLGRTEPHPALGGWTHVVWVVLPEPVR</sequence>
<gene>
    <name evidence="1" type="ORF">GB882_01725</name>
</gene>
<evidence type="ECO:0000313" key="2">
    <source>
        <dbReference type="Proteomes" id="UP000429644"/>
    </source>
</evidence>